<evidence type="ECO:0000256" key="3">
    <source>
        <dbReference type="ARBA" id="ARBA00022741"/>
    </source>
</evidence>
<keyword evidence="3" id="KW-0547">Nucleotide-binding</keyword>
<reference evidence="7" key="1">
    <citation type="submission" date="2021-01" db="EMBL/GenBank/DDBJ databases">
        <authorList>
            <person name="Li R."/>
            <person name="Bekaert M."/>
        </authorList>
    </citation>
    <scope>NUCLEOTIDE SEQUENCE</scope>
    <source>
        <strain evidence="7">Farmed</strain>
    </source>
</reference>
<feature type="domain" description="Protein kinase" evidence="6">
    <location>
        <begin position="114"/>
        <end position="366"/>
    </location>
</feature>
<keyword evidence="4" id="KW-0418">Kinase</keyword>
<keyword evidence="8" id="KW-1185">Reference proteome</keyword>
<dbReference type="GO" id="GO:0005524">
    <property type="term" value="F:ATP binding"/>
    <property type="evidence" value="ECO:0007669"/>
    <property type="project" value="UniProtKB-KW"/>
</dbReference>
<dbReference type="AlphaFoldDB" id="A0A812DGI5"/>
<evidence type="ECO:0000256" key="5">
    <source>
        <dbReference type="ARBA" id="ARBA00022840"/>
    </source>
</evidence>
<dbReference type="PANTHER" id="PTHR24355:SF1">
    <property type="entry name" value="RIBOSOMAL PROTEIN S6 KINASE-RELATED PROTEIN"/>
    <property type="match status" value="1"/>
</dbReference>
<keyword evidence="5" id="KW-0067">ATP-binding</keyword>
<name>A0A812DGI5_ACAPH</name>
<dbReference type="EMBL" id="CAHIKZ030003380">
    <property type="protein sequence ID" value="CAE1299529.1"/>
    <property type="molecule type" value="Genomic_DNA"/>
</dbReference>
<dbReference type="EC" id="2.7.11.1" evidence="7"/>
<evidence type="ECO:0000256" key="1">
    <source>
        <dbReference type="ARBA" id="ARBA00022527"/>
    </source>
</evidence>
<keyword evidence="1" id="KW-0723">Serine/threonine-protein kinase</keyword>
<sequence>MPPSFTFSNSPMMYPPSLHFLKLTNDLPPPPFTFSHSPMMYPPFTFSHSPMIYPPLHFLALTNDPPSFTNDLPPPFTHTNDLPPPFTFSHSPMMYPPSFTFSHSPMMYPPPFTFSHSPMIYPPPFTFSHLIEDEEQFYAVKVLDKNQIILENAVQQCKDEATIQSMLGHHPFIVKVLEFWQSRSHLYIVLTFVPYGDMFTLWSYHGHFPETLVKYQIAELAVVISYLHKSGVIYRDMKMENILFDFDGHTQITDFGLAKWLTYGEKTRTVCGTLQYMAPEVLSVVAYGHTADWWSLGVLMYTMLTGEYPVDGAANHFEMASLVSECEYLLPTYISEKCQAVVSRLLTKCPNRRLTDLFSLQNLPFFKGIDFNALIEKQISLRNVVPPDFFDVPVESEDSYLCNGSLNEFSEFDDFVWHLPPDVVPVYV</sequence>
<dbReference type="SMART" id="SM00220">
    <property type="entry name" value="S_TKc"/>
    <property type="match status" value="1"/>
</dbReference>
<dbReference type="InterPro" id="IPR000719">
    <property type="entry name" value="Prot_kinase_dom"/>
</dbReference>
<dbReference type="Pfam" id="PF00069">
    <property type="entry name" value="Pkinase"/>
    <property type="match status" value="1"/>
</dbReference>
<keyword evidence="2 7" id="KW-0808">Transferase</keyword>
<evidence type="ECO:0000313" key="7">
    <source>
        <dbReference type="EMBL" id="CAE1299529.1"/>
    </source>
</evidence>
<dbReference type="InterPro" id="IPR011009">
    <property type="entry name" value="Kinase-like_dom_sf"/>
</dbReference>
<dbReference type="SUPFAM" id="SSF56112">
    <property type="entry name" value="Protein kinase-like (PK-like)"/>
    <property type="match status" value="1"/>
</dbReference>
<proteinExistence type="predicted"/>
<gene>
    <name evidence="7" type="ORF">SPHA_53283</name>
</gene>
<evidence type="ECO:0000256" key="2">
    <source>
        <dbReference type="ARBA" id="ARBA00022679"/>
    </source>
</evidence>
<accession>A0A812DGI5</accession>
<protein>
    <submittedName>
        <fullName evidence="7">SGK494</fullName>
        <ecNumber evidence="7">2.7.11.1</ecNumber>
    </submittedName>
</protein>
<dbReference type="OrthoDB" id="3205605at2759"/>
<dbReference type="CDD" id="cd05123">
    <property type="entry name" value="STKc_AGC"/>
    <property type="match status" value="1"/>
</dbReference>
<dbReference type="Gene3D" id="1.10.510.10">
    <property type="entry name" value="Transferase(Phosphotransferase) domain 1"/>
    <property type="match status" value="1"/>
</dbReference>
<evidence type="ECO:0000313" key="8">
    <source>
        <dbReference type="Proteomes" id="UP000597762"/>
    </source>
</evidence>
<dbReference type="InterPro" id="IPR008271">
    <property type="entry name" value="Ser/Thr_kinase_AS"/>
</dbReference>
<evidence type="ECO:0000256" key="4">
    <source>
        <dbReference type="ARBA" id="ARBA00022777"/>
    </source>
</evidence>
<dbReference type="Gene3D" id="3.30.200.20">
    <property type="entry name" value="Phosphorylase Kinase, domain 1"/>
    <property type="match status" value="1"/>
</dbReference>
<evidence type="ECO:0000259" key="6">
    <source>
        <dbReference type="PROSITE" id="PS50011"/>
    </source>
</evidence>
<dbReference type="PROSITE" id="PS50011">
    <property type="entry name" value="PROTEIN_KINASE_DOM"/>
    <property type="match status" value="1"/>
</dbReference>
<dbReference type="Proteomes" id="UP000597762">
    <property type="component" value="Unassembled WGS sequence"/>
</dbReference>
<comment type="caution">
    <text evidence="7">The sequence shown here is derived from an EMBL/GenBank/DDBJ whole genome shotgun (WGS) entry which is preliminary data.</text>
</comment>
<dbReference type="GO" id="GO:0004674">
    <property type="term" value="F:protein serine/threonine kinase activity"/>
    <property type="evidence" value="ECO:0007669"/>
    <property type="project" value="UniProtKB-KW"/>
</dbReference>
<dbReference type="PANTHER" id="PTHR24355">
    <property type="entry name" value="G PROTEIN-COUPLED RECEPTOR KINASE/RIBOSOMAL PROTEIN S6 KINASE"/>
    <property type="match status" value="1"/>
</dbReference>
<dbReference type="PROSITE" id="PS00108">
    <property type="entry name" value="PROTEIN_KINASE_ST"/>
    <property type="match status" value="1"/>
</dbReference>
<dbReference type="InterPro" id="IPR045270">
    <property type="entry name" value="STKc_AGC"/>
</dbReference>
<organism evidence="7 8">
    <name type="scientific">Acanthosepion pharaonis</name>
    <name type="common">Pharaoh cuttlefish</name>
    <name type="synonym">Sepia pharaonis</name>
    <dbReference type="NCBI Taxonomy" id="158019"/>
    <lineage>
        <taxon>Eukaryota</taxon>
        <taxon>Metazoa</taxon>
        <taxon>Spiralia</taxon>
        <taxon>Lophotrochozoa</taxon>
        <taxon>Mollusca</taxon>
        <taxon>Cephalopoda</taxon>
        <taxon>Coleoidea</taxon>
        <taxon>Decapodiformes</taxon>
        <taxon>Sepiida</taxon>
        <taxon>Sepiina</taxon>
        <taxon>Sepiidae</taxon>
        <taxon>Acanthosepion</taxon>
    </lineage>
</organism>